<dbReference type="GO" id="GO:0005739">
    <property type="term" value="C:mitochondrion"/>
    <property type="evidence" value="ECO:0007669"/>
    <property type="project" value="TreeGrafter"/>
</dbReference>
<reference evidence="5 6" key="1">
    <citation type="submission" date="2019-02" db="EMBL/GenBank/DDBJ databases">
        <title>Genome sequencing of the rare red list fungi Antrodiella citrinella (Flaviporus citrinellus).</title>
        <authorList>
            <person name="Buettner E."/>
            <person name="Kellner H."/>
        </authorList>
    </citation>
    <scope>NUCLEOTIDE SEQUENCE [LARGE SCALE GENOMIC DNA]</scope>
    <source>
        <strain evidence="5 6">DSM 108506</strain>
    </source>
</reference>
<evidence type="ECO:0000256" key="2">
    <source>
        <dbReference type="RuleBase" id="RU003707"/>
    </source>
</evidence>
<protein>
    <recommendedName>
        <fullName evidence="4">25S rRNA (uridine-N(3))-methyltransferase BMT5-like domain-containing protein</fullName>
    </recommendedName>
</protein>
<dbReference type="InterPro" id="IPR001753">
    <property type="entry name" value="Enoyl-CoA_hydra/iso"/>
</dbReference>
<name>A0A4S4N2J4_9APHY</name>
<evidence type="ECO:0000256" key="3">
    <source>
        <dbReference type="SAM" id="MobiDB-lite"/>
    </source>
</evidence>
<dbReference type="GO" id="GO:0070475">
    <property type="term" value="P:rRNA base methylation"/>
    <property type="evidence" value="ECO:0007669"/>
    <property type="project" value="InterPro"/>
</dbReference>
<feature type="region of interest" description="Disordered" evidence="3">
    <location>
        <begin position="1"/>
        <end position="46"/>
    </location>
</feature>
<dbReference type="InterPro" id="IPR018376">
    <property type="entry name" value="Enoyl-CoA_hyd/isom_CS"/>
</dbReference>
<dbReference type="CDD" id="cd06558">
    <property type="entry name" value="crotonase-like"/>
    <property type="match status" value="1"/>
</dbReference>
<feature type="domain" description="25S rRNA (uridine-N(3))-methyltransferase BMT5-like" evidence="4">
    <location>
        <begin position="62"/>
        <end position="248"/>
    </location>
</feature>
<dbReference type="InterPro" id="IPR019446">
    <property type="entry name" value="BMT5-like"/>
</dbReference>
<evidence type="ECO:0000313" key="5">
    <source>
        <dbReference type="EMBL" id="THH33169.1"/>
    </source>
</evidence>
<comment type="similarity">
    <text evidence="1 2">Belongs to the enoyl-CoA hydratase/isomerase family.</text>
</comment>
<dbReference type="Proteomes" id="UP000308730">
    <property type="component" value="Unassembled WGS sequence"/>
</dbReference>
<gene>
    <name evidence="5" type="ORF">EUX98_g1022</name>
</gene>
<dbReference type="InterPro" id="IPR029045">
    <property type="entry name" value="ClpP/crotonase-like_dom_sf"/>
</dbReference>
<sequence>MAKGKKSSLKAALSSQQSRLKKKEEAKHAARIVEQKGQKKPQAKEIAPRTPTIPFVSSDRILLVGEGNFSYTRALAINPPESLQYLPAENITATAYDDEKECYAKYPEAEGIVAALREKGVQVLFQVDATKLDKCHALKGRRFDKIVWNFPHAGKGITDQDRNILSNQIMLLGFLRSASEYLTHGPLPQSAQLKPNKGKGKQEASDDEDEDEAGRNTTGDGAPSRGKLLITLRNVPPYTLWWRVRAKTSQEGEIERIVSDHNGFGSISRRTFAKPIIAAVNGSAYGGGTEMVMNCDIVVASEEATFQLPEVKRGVVAVQGGMPRLGRIAGHQLASEMLLTGRPVPAQEAYLRFGFVNKVVPKSQVLAAALDFALQICQNSPDAVQSTKRALVLTKQIADVEDVVAAHIRSPEGRRAYMSENIQEGLNAFGEVSQIDC</sequence>
<dbReference type="EMBL" id="SGPM01000010">
    <property type="protein sequence ID" value="THH33169.1"/>
    <property type="molecule type" value="Genomic_DNA"/>
</dbReference>
<dbReference type="AlphaFoldDB" id="A0A4S4N2J4"/>
<evidence type="ECO:0000259" key="4">
    <source>
        <dbReference type="Pfam" id="PF10354"/>
    </source>
</evidence>
<dbReference type="Pfam" id="PF10354">
    <property type="entry name" value="BMT5-like"/>
    <property type="match status" value="1"/>
</dbReference>
<dbReference type="PANTHER" id="PTHR11941:SF158">
    <property type="entry name" value="ENOYL-COA HYDRATASE (AFU_ORTHOLOGUE AFUA_2G10650)"/>
    <property type="match status" value="1"/>
</dbReference>
<dbReference type="OrthoDB" id="2139957at2759"/>
<proteinExistence type="inferred from homology"/>
<feature type="compositionally biased region" description="Basic and acidic residues" evidence="3">
    <location>
        <begin position="22"/>
        <end position="46"/>
    </location>
</feature>
<dbReference type="PROSITE" id="PS00166">
    <property type="entry name" value="ENOYL_COA_HYDRATASE"/>
    <property type="match status" value="1"/>
</dbReference>
<dbReference type="Pfam" id="PF00378">
    <property type="entry name" value="ECH_1"/>
    <property type="match status" value="1"/>
</dbReference>
<organism evidence="5 6">
    <name type="scientific">Antrodiella citrinella</name>
    <dbReference type="NCBI Taxonomy" id="2447956"/>
    <lineage>
        <taxon>Eukaryota</taxon>
        <taxon>Fungi</taxon>
        <taxon>Dikarya</taxon>
        <taxon>Basidiomycota</taxon>
        <taxon>Agaricomycotina</taxon>
        <taxon>Agaricomycetes</taxon>
        <taxon>Polyporales</taxon>
        <taxon>Steccherinaceae</taxon>
        <taxon>Antrodiella</taxon>
    </lineage>
</organism>
<evidence type="ECO:0000313" key="6">
    <source>
        <dbReference type="Proteomes" id="UP000308730"/>
    </source>
</evidence>
<feature type="compositionally biased region" description="Low complexity" evidence="3">
    <location>
        <begin position="9"/>
        <end position="18"/>
    </location>
</feature>
<accession>A0A4S4N2J4</accession>
<dbReference type="PANTHER" id="PTHR11941">
    <property type="entry name" value="ENOYL-COA HYDRATASE-RELATED"/>
    <property type="match status" value="1"/>
</dbReference>
<keyword evidence="6" id="KW-1185">Reference proteome</keyword>
<dbReference type="Gene3D" id="3.90.226.10">
    <property type="entry name" value="2-enoyl-CoA Hydratase, Chain A, domain 1"/>
    <property type="match status" value="1"/>
</dbReference>
<dbReference type="SUPFAM" id="SSF52096">
    <property type="entry name" value="ClpP/crotonase"/>
    <property type="match status" value="1"/>
</dbReference>
<dbReference type="GO" id="GO:0070042">
    <property type="term" value="F:rRNA (uridine-N3-)-methyltransferase activity"/>
    <property type="evidence" value="ECO:0007669"/>
    <property type="project" value="InterPro"/>
</dbReference>
<evidence type="ECO:0000256" key="1">
    <source>
        <dbReference type="ARBA" id="ARBA00005254"/>
    </source>
</evidence>
<feature type="region of interest" description="Disordered" evidence="3">
    <location>
        <begin position="185"/>
        <end position="225"/>
    </location>
</feature>
<dbReference type="GO" id="GO:0006635">
    <property type="term" value="P:fatty acid beta-oxidation"/>
    <property type="evidence" value="ECO:0007669"/>
    <property type="project" value="TreeGrafter"/>
</dbReference>
<comment type="caution">
    <text evidence="5">The sequence shown here is derived from an EMBL/GenBank/DDBJ whole genome shotgun (WGS) entry which is preliminary data.</text>
</comment>